<proteinExistence type="predicted"/>
<sequence>MTGEEIQKTIEQMLAVQKELQESQIRLKDQQERERETISILVEEIFKLVALNNQHENRINQLIGYSITEESDRLTLMERLMRVEQRLEQLENQQNEN</sequence>
<reference evidence="2 3" key="2">
    <citation type="submission" date="2018-03" db="EMBL/GenBank/DDBJ databases">
        <authorList>
            <person name="Keele B.F."/>
        </authorList>
    </citation>
    <scope>NUCLEOTIDE SEQUENCE [LARGE SCALE GENOMIC DNA]</scope>
    <source>
        <strain evidence="2 3">CCALA 016</strain>
    </source>
</reference>
<comment type="caution">
    <text evidence="2">The sequence shown here is derived from an EMBL/GenBank/DDBJ whole genome shotgun (WGS) entry which is preliminary data.</text>
</comment>
<dbReference type="AlphaFoldDB" id="A0A2T1LSV7"/>
<keyword evidence="3" id="KW-1185">Reference proteome</keyword>
<gene>
    <name evidence="2" type="ORF">C7H19_20380</name>
</gene>
<dbReference type="OrthoDB" id="583013at2"/>
<evidence type="ECO:0000313" key="2">
    <source>
        <dbReference type="EMBL" id="PSF33165.1"/>
    </source>
</evidence>
<reference evidence="2 3" key="1">
    <citation type="submission" date="2018-03" db="EMBL/GenBank/DDBJ databases">
        <title>The ancient ancestry and fast evolution of plastids.</title>
        <authorList>
            <person name="Moore K.R."/>
            <person name="Magnabosco C."/>
            <person name="Momper L."/>
            <person name="Gold D.A."/>
            <person name="Bosak T."/>
            <person name="Fournier G.P."/>
        </authorList>
    </citation>
    <scope>NUCLEOTIDE SEQUENCE [LARGE SCALE GENOMIC DNA]</scope>
    <source>
        <strain evidence="2 3">CCALA 016</strain>
    </source>
</reference>
<name>A0A2T1LSV7_9CHRO</name>
<protein>
    <submittedName>
        <fullName evidence="2">Uncharacterized protein</fullName>
    </submittedName>
</protein>
<keyword evidence="1" id="KW-0175">Coiled coil</keyword>
<evidence type="ECO:0000313" key="3">
    <source>
        <dbReference type="Proteomes" id="UP000239001"/>
    </source>
</evidence>
<dbReference type="RefSeq" id="WP_106458758.1">
    <property type="nucleotide sequence ID" value="NZ_PXOH01000032.1"/>
</dbReference>
<dbReference type="Proteomes" id="UP000239001">
    <property type="component" value="Unassembled WGS sequence"/>
</dbReference>
<feature type="coiled-coil region" evidence="1">
    <location>
        <begin position="6"/>
        <end position="33"/>
    </location>
</feature>
<accession>A0A2T1LSV7</accession>
<organism evidence="2 3">
    <name type="scientific">Aphanothece hegewaldii CCALA 016</name>
    <dbReference type="NCBI Taxonomy" id="2107694"/>
    <lineage>
        <taxon>Bacteria</taxon>
        <taxon>Bacillati</taxon>
        <taxon>Cyanobacteriota</taxon>
        <taxon>Cyanophyceae</taxon>
        <taxon>Oscillatoriophycideae</taxon>
        <taxon>Chroococcales</taxon>
        <taxon>Aphanothecaceae</taxon>
        <taxon>Aphanothece</taxon>
    </lineage>
</organism>
<evidence type="ECO:0000256" key="1">
    <source>
        <dbReference type="SAM" id="Coils"/>
    </source>
</evidence>
<dbReference type="EMBL" id="PXOH01000032">
    <property type="protein sequence ID" value="PSF33165.1"/>
    <property type="molecule type" value="Genomic_DNA"/>
</dbReference>